<dbReference type="RefSeq" id="WP_016523347.1">
    <property type="nucleotide sequence ID" value="NZ_KE332517.1"/>
</dbReference>
<proteinExistence type="predicted"/>
<protein>
    <submittedName>
        <fullName evidence="1">Uncharacterized protein</fullName>
    </submittedName>
</protein>
<gene>
    <name evidence="1" type="ORF">HMPREF9195_01404</name>
</gene>
<accession>A0AA87TEQ5</accession>
<evidence type="ECO:0000313" key="2">
    <source>
        <dbReference type="Proteomes" id="UP000014634"/>
    </source>
</evidence>
<evidence type="ECO:0000313" key="1">
    <source>
        <dbReference type="EMBL" id="EPF28508.1"/>
    </source>
</evidence>
<reference evidence="1 2" key="1">
    <citation type="submission" date="2013-04" db="EMBL/GenBank/DDBJ databases">
        <title>The Genome Sequence of Treponema medium ATCC 700293.</title>
        <authorList>
            <consortium name="The Broad Institute Genomics Platform"/>
            <person name="Earl A."/>
            <person name="Ward D."/>
            <person name="Feldgarden M."/>
            <person name="Gevers D."/>
            <person name="Leonetti C."/>
            <person name="Blanton J.M."/>
            <person name="Dewhirst F.E."/>
            <person name="Izard J."/>
            <person name="Walker B."/>
            <person name="Young S."/>
            <person name="Zeng Q."/>
            <person name="Gargeya S."/>
            <person name="Fitzgerald M."/>
            <person name="Haas B."/>
            <person name="Abouelleil A."/>
            <person name="Allen A.W."/>
            <person name="Alvarado L."/>
            <person name="Arachchi H.M."/>
            <person name="Berlin A.M."/>
            <person name="Chapman S.B."/>
            <person name="Gainer-Dewar J."/>
            <person name="Goldberg J."/>
            <person name="Griggs A."/>
            <person name="Gujja S."/>
            <person name="Hansen M."/>
            <person name="Howarth C."/>
            <person name="Imamovic A."/>
            <person name="Ireland A."/>
            <person name="Larimer J."/>
            <person name="McCowan C."/>
            <person name="Murphy C."/>
            <person name="Pearson M."/>
            <person name="Poon T.W."/>
            <person name="Priest M."/>
            <person name="Roberts A."/>
            <person name="Saif S."/>
            <person name="Shea T."/>
            <person name="Sisk P."/>
            <person name="Sykes S."/>
            <person name="Wortman J."/>
            <person name="Nusbaum C."/>
            <person name="Birren B."/>
        </authorList>
    </citation>
    <scope>NUCLEOTIDE SEQUENCE [LARGE SCALE GENOMIC DNA]</scope>
    <source>
        <strain evidence="1 2">ATCC 700293</strain>
    </source>
</reference>
<dbReference type="AlphaFoldDB" id="A0AA87TEQ5"/>
<dbReference type="Proteomes" id="UP000014634">
    <property type="component" value="Unassembled WGS sequence"/>
</dbReference>
<name>A0AA87TEQ5_TREMD</name>
<dbReference type="EMBL" id="ATFE01000011">
    <property type="protein sequence ID" value="EPF28508.1"/>
    <property type="molecule type" value="Genomic_DNA"/>
</dbReference>
<sequence length="126" mass="13542">MTLRPNSGHPSHTINAYENGRIFNIRGGTELILDNIQLRYGRVNGGNGGVLALTGKTVITPSTEEDVNTPGENDVYLAAGASIKIDSALTSTEPIVARITPETYNGPYKCLPELLRFQTVNTTSLP</sequence>
<organism evidence="1 2">
    <name type="scientific">Treponema medium ATCC 700293</name>
    <dbReference type="NCBI Taxonomy" id="1125700"/>
    <lineage>
        <taxon>Bacteria</taxon>
        <taxon>Pseudomonadati</taxon>
        <taxon>Spirochaetota</taxon>
        <taxon>Spirochaetia</taxon>
        <taxon>Spirochaetales</taxon>
        <taxon>Treponemataceae</taxon>
        <taxon>Treponema</taxon>
    </lineage>
</organism>
<comment type="caution">
    <text evidence="1">The sequence shown here is derived from an EMBL/GenBank/DDBJ whole genome shotgun (WGS) entry which is preliminary data.</text>
</comment>